<evidence type="ECO:0000313" key="2">
    <source>
        <dbReference type="EMBL" id="CAB3402818.1"/>
    </source>
</evidence>
<dbReference type="PIRSF" id="PIRSF003113">
    <property type="entry name" value="BolA"/>
    <property type="match status" value="1"/>
</dbReference>
<dbReference type="InterPro" id="IPR045115">
    <property type="entry name" value="BOL2"/>
</dbReference>
<dbReference type="PANTHER" id="PTHR12735">
    <property type="entry name" value="BOLA-LIKE PROTEIN-RELATED"/>
    <property type="match status" value="1"/>
</dbReference>
<name>A0A8S1EPL7_9PELO</name>
<dbReference type="EMBL" id="CADEPM010000003">
    <property type="protein sequence ID" value="CAB3402818.1"/>
    <property type="molecule type" value="Genomic_DNA"/>
</dbReference>
<dbReference type="AlphaFoldDB" id="A0A8S1EPL7"/>
<dbReference type="Pfam" id="PF01722">
    <property type="entry name" value="BolA"/>
    <property type="match status" value="1"/>
</dbReference>
<evidence type="ECO:0000313" key="3">
    <source>
        <dbReference type="Proteomes" id="UP000494206"/>
    </source>
</evidence>
<accession>A0A8S1EPL7</accession>
<dbReference type="GO" id="GO:0005829">
    <property type="term" value="C:cytosol"/>
    <property type="evidence" value="ECO:0007669"/>
    <property type="project" value="TreeGrafter"/>
</dbReference>
<dbReference type="InterPro" id="IPR002634">
    <property type="entry name" value="BolA"/>
</dbReference>
<keyword evidence="3" id="KW-1185">Reference proteome</keyword>
<dbReference type="SUPFAM" id="SSF82657">
    <property type="entry name" value="BolA-like"/>
    <property type="match status" value="1"/>
</dbReference>
<proteinExistence type="inferred from homology"/>
<dbReference type="PANTHER" id="PTHR12735:SF27">
    <property type="entry name" value="BOLA-LIKE PROTEIN 2"/>
    <property type="match status" value="1"/>
</dbReference>
<comment type="similarity">
    <text evidence="1">Belongs to the BolA/IbaG family.</text>
</comment>
<dbReference type="GO" id="GO:0005634">
    <property type="term" value="C:nucleus"/>
    <property type="evidence" value="ECO:0007669"/>
    <property type="project" value="TreeGrafter"/>
</dbReference>
<gene>
    <name evidence="2" type="ORF">CBOVIS_LOCUS5380</name>
</gene>
<dbReference type="GO" id="GO:0006879">
    <property type="term" value="P:intracellular iron ion homeostasis"/>
    <property type="evidence" value="ECO:0007669"/>
    <property type="project" value="InterPro"/>
</dbReference>
<evidence type="ECO:0008006" key="4">
    <source>
        <dbReference type="Google" id="ProtNLM"/>
    </source>
</evidence>
<dbReference type="OrthoDB" id="4983at2759"/>
<reference evidence="2 3" key="1">
    <citation type="submission" date="2020-04" db="EMBL/GenBank/DDBJ databases">
        <authorList>
            <person name="Laetsch R D."/>
            <person name="Stevens L."/>
            <person name="Kumar S."/>
            <person name="Blaxter L. M."/>
        </authorList>
    </citation>
    <scope>NUCLEOTIDE SEQUENCE [LARGE SCALE GENOMIC DNA]</scope>
</reference>
<dbReference type="Gene3D" id="3.30.300.90">
    <property type="entry name" value="BolA-like"/>
    <property type="match status" value="1"/>
</dbReference>
<dbReference type="GO" id="GO:0051604">
    <property type="term" value="P:protein maturation"/>
    <property type="evidence" value="ECO:0007669"/>
    <property type="project" value="InterPro"/>
</dbReference>
<dbReference type="InterPro" id="IPR036065">
    <property type="entry name" value="BolA-like_sf"/>
</dbReference>
<protein>
    <recommendedName>
        <fullName evidence="4">BolA-like protein</fullName>
    </recommendedName>
</protein>
<organism evidence="2 3">
    <name type="scientific">Caenorhabditis bovis</name>
    <dbReference type="NCBI Taxonomy" id="2654633"/>
    <lineage>
        <taxon>Eukaryota</taxon>
        <taxon>Metazoa</taxon>
        <taxon>Ecdysozoa</taxon>
        <taxon>Nematoda</taxon>
        <taxon>Chromadorea</taxon>
        <taxon>Rhabditida</taxon>
        <taxon>Rhabditina</taxon>
        <taxon>Rhabditomorpha</taxon>
        <taxon>Rhabditoidea</taxon>
        <taxon>Rhabditidae</taxon>
        <taxon>Peloderinae</taxon>
        <taxon>Caenorhabditis</taxon>
    </lineage>
</organism>
<comment type="caution">
    <text evidence="2">The sequence shown here is derived from an EMBL/GenBank/DDBJ whole genome shotgun (WGS) entry which is preliminary data.</text>
</comment>
<dbReference type="GO" id="GO:0051537">
    <property type="term" value="F:2 iron, 2 sulfur cluster binding"/>
    <property type="evidence" value="ECO:0007669"/>
    <property type="project" value="InterPro"/>
</dbReference>
<evidence type="ECO:0000256" key="1">
    <source>
        <dbReference type="RuleBase" id="RU003860"/>
    </source>
</evidence>
<dbReference type="Proteomes" id="UP000494206">
    <property type="component" value="Unassembled WGS sequence"/>
</dbReference>
<sequence>MSMESRVRDLLQVLEPSHLVVIDESDGCGAKIKVEIVSEHFNGKSTLNCHRLVQEKLGDTLKEIHAITIQAYTPEKFAARQSS</sequence>